<accession>A0A310SJQ0</accession>
<reference evidence="2 3" key="1">
    <citation type="submission" date="2015-07" db="EMBL/GenBank/DDBJ databases">
        <title>The genome of Eufriesea mexicana.</title>
        <authorList>
            <person name="Pan H."/>
            <person name="Kapheim K."/>
        </authorList>
    </citation>
    <scope>NUCLEOTIDE SEQUENCE [LARGE SCALE GENOMIC DNA]</scope>
    <source>
        <strain evidence="2">0111107269</strain>
        <tissue evidence="2">Whole body</tissue>
    </source>
</reference>
<feature type="region of interest" description="Disordered" evidence="1">
    <location>
        <begin position="1"/>
        <end position="33"/>
    </location>
</feature>
<sequence>MDHLLGSPITSCKSTTAGGNGVPEEKGPVRGRRLRGEAIVTREIPFRGFIETPREYVHAHPRRWTFLNAARDQRVGRHFPFPAGCRWTNVPGVRADIEALVR</sequence>
<organism evidence="2 3">
    <name type="scientific">Eufriesea mexicana</name>
    <dbReference type="NCBI Taxonomy" id="516756"/>
    <lineage>
        <taxon>Eukaryota</taxon>
        <taxon>Metazoa</taxon>
        <taxon>Ecdysozoa</taxon>
        <taxon>Arthropoda</taxon>
        <taxon>Hexapoda</taxon>
        <taxon>Insecta</taxon>
        <taxon>Pterygota</taxon>
        <taxon>Neoptera</taxon>
        <taxon>Endopterygota</taxon>
        <taxon>Hymenoptera</taxon>
        <taxon>Apocrita</taxon>
        <taxon>Aculeata</taxon>
        <taxon>Apoidea</taxon>
        <taxon>Anthophila</taxon>
        <taxon>Apidae</taxon>
        <taxon>Eufriesea</taxon>
    </lineage>
</organism>
<evidence type="ECO:0000313" key="3">
    <source>
        <dbReference type="Proteomes" id="UP000250275"/>
    </source>
</evidence>
<dbReference type="EMBL" id="KQ766603">
    <property type="protein sequence ID" value="OAD53632.1"/>
    <property type="molecule type" value="Genomic_DNA"/>
</dbReference>
<keyword evidence="3" id="KW-1185">Reference proteome</keyword>
<dbReference type="Proteomes" id="UP000250275">
    <property type="component" value="Unassembled WGS sequence"/>
</dbReference>
<name>A0A310SJQ0_9HYME</name>
<proteinExistence type="predicted"/>
<evidence type="ECO:0000313" key="2">
    <source>
        <dbReference type="EMBL" id="OAD53632.1"/>
    </source>
</evidence>
<dbReference type="AlphaFoldDB" id="A0A310SJQ0"/>
<protein>
    <submittedName>
        <fullName evidence="2">Uncharacterized protein</fullName>
    </submittedName>
</protein>
<evidence type="ECO:0000256" key="1">
    <source>
        <dbReference type="SAM" id="MobiDB-lite"/>
    </source>
</evidence>
<feature type="compositionally biased region" description="Polar residues" evidence="1">
    <location>
        <begin position="8"/>
        <end position="17"/>
    </location>
</feature>
<gene>
    <name evidence="2" type="ORF">WN48_09645</name>
</gene>